<protein>
    <submittedName>
        <fullName evidence="3">Histidine triad nucleotide-binding protein</fullName>
    </submittedName>
</protein>
<dbReference type="PANTHER" id="PTHR23089">
    <property type="entry name" value="HISTIDINE TRIAD HIT PROTEIN"/>
    <property type="match status" value="1"/>
</dbReference>
<dbReference type="Gene3D" id="3.30.428.10">
    <property type="entry name" value="HIT-like"/>
    <property type="match status" value="1"/>
</dbReference>
<reference evidence="4" key="1">
    <citation type="journal article" date="2019" name="Int. J. Syst. Evol. Microbiol.">
        <title>The Global Catalogue of Microorganisms (GCM) 10K type strain sequencing project: providing services to taxonomists for standard genome sequencing and annotation.</title>
        <authorList>
            <consortium name="The Broad Institute Genomics Platform"/>
            <consortium name="The Broad Institute Genome Sequencing Center for Infectious Disease"/>
            <person name="Wu L."/>
            <person name="Ma J."/>
        </authorList>
    </citation>
    <scope>NUCLEOTIDE SEQUENCE [LARGE SCALE GENOMIC DNA]</scope>
    <source>
        <strain evidence="4">JCM 17727</strain>
    </source>
</reference>
<dbReference type="CDD" id="cd01276">
    <property type="entry name" value="PKCI_related"/>
    <property type="match status" value="1"/>
</dbReference>
<sequence>MSDCIFCKIIDGEIPSDKVYEDDKIFVFKDIAPKTPVHLLMIPKQHIASLAEVEDEHQELLGYMMRKVPQIAHEAGCEKGFRTVINTGDEGGQEVYHIHIHILGGGGKMPFA</sequence>
<feature type="domain" description="HIT" evidence="2">
    <location>
        <begin position="5"/>
        <end position="112"/>
    </location>
</feature>
<dbReference type="InterPro" id="IPR019808">
    <property type="entry name" value="Histidine_triad_CS"/>
</dbReference>
<organism evidence="3 4">
    <name type="scientific">Kangiella taiwanensis</name>
    <dbReference type="NCBI Taxonomy" id="1079179"/>
    <lineage>
        <taxon>Bacteria</taxon>
        <taxon>Pseudomonadati</taxon>
        <taxon>Pseudomonadota</taxon>
        <taxon>Gammaproteobacteria</taxon>
        <taxon>Kangiellales</taxon>
        <taxon>Kangiellaceae</taxon>
        <taxon>Kangiella</taxon>
    </lineage>
</organism>
<dbReference type="InterPro" id="IPR001310">
    <property type="entry name" value="Histidine_triad_HIT"/>
</dbReference>
<dbReference type="Pfam" id="PF11969">
    <property type="entry name" value="DcpS_C"/>
    <property type="match status" value="1"/>
</dbReference>
<evidence type="ECO:0000313" key="4">
    <source>
        <dbReference type="Proteomes" id="UP001501294"/>
    </source>
</evidence>
<dbReference type="PROSITE" id="PS51084">
    <property type="entry name" value="HIT_2"/>
    <property type="match status" value="1"/>
</dbReference>
<evidence type="ECO:0000259" key="2">
    <source>
        <dbReference type="PROSITE" id="PS51084"/>
    </source>
</evidence>
<dbReference type="RefSeq" id="WP_223577227.1">
    <property type="nucleotide sequence ID" value="NZ_BAABFU010000001.1"/>
</dbReference>
<name>A0ABP8HUG3_9GAMM</name>
<evidence type="ECO:0000256" key="1">
    <source>
        <dbReference type="PROSITE-ProRule" id="PRU00464"/>
    </source>
</evidence>
<dbReference type="Proteomes" id="UP001501294">
    <property type="component" value="Unassembled WGS sequence"/>
</dbReference>
<dbReference type="SUPFAM" id="SSF54197">
    <property type="entry name" value="HIT-like"/>
    <property type="match status" value="1"/>
</dbReference>
<keyword evidence="4" id="KW-1185">Reference proteome</keyword>
<dbReference type="EMBL" id="BAABFU010000001">
    <property type="protein sequence ID" value="GAA4344684.1"/>
    <property type="molecule type" value="Genomic_DNA"/>
</dbReference>
<evidence type="ECO:0000313" key="3">
    <source>
        <dbReference type="EMBL" id="GAA4344684.1"/>
    </source>
</evidence>
<feature type="short sequence motif" description="Histidine triad motif" evidence="1">
    <location>
        <begin position="97"/>
        <end position="101"/>
    </location>
</feature>
<proteinExistence type="predicted"/>
<comment type="caution">
    <text evidence="3">The sequence shown here is derived from an EMBL/GenBank/DDBJ whole genome shotgun (WGS) entry which is preliminary data.</text>
</comment>
<dbReference type="PROSITE" id="PS00892">
    <property type="entry name" value="HIT_1"/>
    <property type="match status" value="1"/>
</dbReference>
<gene>
    <name evidence="3" type="ORF">GCM10023150_04420</name>
</gene>
<dbReference type="InterPro" id="IPR011146">
    <property type="entry name" value="HIT-like"/>
</dbReference>
<accession>A0ABP8HUG3</accession>
<dbReference type="InterPro" id="IPR036265">
    <property type="entry name" value="HIT-like_sf"/>
</dbReference>
<dbReference type="PRINTS" id="PR00332">
    <property type="entry name" value="HISTRIAD"/>
</dbReference>